<feature type="compositionally biased region" description="Basic and acidic residues" evidence="10">
    <location>
        <begin position="251"/>
        <end position="266"/>
    </location>
</feature>
<keyword evidence="6 9" id="KW-0863">Zinc-finger</keyword>
<evidence type="ECO:0000256" key="9">
    <source>
        <dbReference type="PROSITE-ProRule" id="PRU00175"/>
    </source>
</evidence>
<evidence type="ECO:0000256" key="2">
    <source>
        <dbReference type="ARBA" id="ARBA00004906"/>
    </source>
</evidence>
<feature type="domain" description="RING-type" evidence="12">
    <location>
        <begin position="155"/>
        <end position="197"/>
    </location>
</feature>
<evidence type="ECO:0000313" key="14">
    <source>
        <dbReference type="RefSeq" id="XP_031371546.1"/>
    </source>
</evidence>
<dbReference type="GO" id="GO:0016567">
    <property type="term" value="P:protein ubiquitination"/>
    <property type="evidence" value="ECO:0007669"/>
    <property type="project" value="InterPro"/>
</dbReference>
<accession>A0A6P8BNZ4</accession>
<keyword evidence="7" id="KW-0833">Ubl conjugation pathway</keyword>
<evidence type="ECO:0000259" key="12">
    <source>
        <dbReference type="PROSITE" id="PS50089"/>
    </source>
</evidence>
<dbReference type="GO" id="GO:0008270">
    <property type="term" value="F:zinc ion binding"/>
    <property type="evidence" value="ECO:0007669"/>
    <property type="project" value="UniProtKB-KW"/>
</dbReference>
<evidence type="ECO:0000256" key="6">
    <source>
        <dbReference type="ARBA" id="ARBA00022771"/>
    </source>
</evidence>
<evidence type="ECO:0000256" key="10">
    <source>
        <dbReference type="SAM" id="MobiDB-lite"/>
    </source>
</evidence>
<dbReference type="RefSeq" id="XP_031371546.1">
    <property type="nucleotide sequence ID" value="XM_031515686.1"/>
</dbReference>
<evidence type="ECO:0000256" key="3">
    <source>
        <dbReference type="ARBA" id="ARBA00012483"/>
    </source>
</evidence>
<sequence length="369" mass="40754">MLIFFQLQPQPYIWVYRSEGFVCYFIPFPNSKPKSAMEAQVVSSIKGSHPHTSVSTFPILTIVIASITVTAILLVGYWALFIARCCSNGPRLGLISGWICCIFQSPRGEEDSFIALSPAAWASQGLDGTSIHEIPAFHFVRGEANTGGRINFSGCAVCLNEFQERDVLRALPNCSHAFHSDCIDIWLRGNANCPLCRTGILGSAGLCTDNDYIVAPSSSPQDCQSYPDSLLGGDENFVVIELMGREDAIPHDREAERNCSREEQSRSTHKLKHKSFNGSSMGDECIDIMRDEQDESSSMVQPMIRRSFSLDSAADRHLYLSVQAAVQGKNRGEVSGSSEGRNGKVRRSLFSFSHGRRSRNAVQPLNFKL</sequence>
<dbReference type="PANTHER" id="PTHR46913">
    <property type="entry name" value="RING-H2 FINGER PROTEIN ATL16"/>
    <property type="match status" value="1"/>
</dbReference>
<dbReference type="InterPro" id="IPR013083">
    <property type="entry name" value="Znf_RING/FYVE/PHD"/>
</dbReference>
<dbReference type="SUPFAM" id="SSF57850">
    <property type="entry name" value="RING/U-box"/>
    <property type="match status" value="1"/>
</dbReference>
<evidence type="ECO:0000256" key="5">
    <source>
        <dbReference type="ARBA" id="ARBA00022723"/>
    </source>
</evidence>
<protein>
    <recommendedName>
        <fullName evidence="3">RING-type E3 ubiquitin transferase</fullName>
        <ecNumber evidence="3">2.3.2.27</ecNumber>
    </recommendedName>
</protein>
<evidence type="ECO:0000256" key="11">
    <source>
        <dbReference type="SAM" id="Phobius"/>
    </source>
</evidence>
<keyword evidence="11" id="KW-0472">Membrane</keyword>
<keyword evidence="11" id="KW-1133">Transmembrane helix</keyword>
<keyword evidence="13" id="KW-1185">Reference proteome</keyword>
<feature type="transmembrane region" description="Helical" evidence="11">
    <location>
        <begin position="57"/>
        <end position="80"/>
    </location>
</feature>
<keyword evidence="4" id="KW-0808">Transferase</keyword>
<dbReference type="CDD" id="cd16461">
    <property type="entry name" value="RING-H2_EL5-like"/>
    <property type="match status" value="1"/>
</dbReference>
<dbReference type="Proteomes" id="UP000515151">
    <property type="component" value="Chromosome 8"/>
</dbReference>
<evidence type="ECO:0000313" key="13">
    <source>
        <dbReference type="Proteomes" id="UP000515151"/>
    </source>
</evidence>
<dbReference type="InterPro" id="IPR001841">
    <property type="entry name" value="Znf_RING"/>
</dbReference>
<dbReference type="SMART" id="SM00184">
    <property type="entry name" value="RING"/>
    <property type="match status" value="1"/>
</dbReference>
<dbReference type="PROSITE" id="PS50089">
    <property type="entry name" value="ZF_RING_2"/>
    <property type="match status" value="1"/>
</dbReference>
<comment type="catalytic activity">
    <reaction evidence="1">
        <text>S-ubiquitinyl-[E2 ubiquitin-conjugating enzyme]-L-cysteine + [acceptor protein]-L-lysine = [E2 ubiquitin-conjugating enzyme]-L-cysteine + N(6)-ubiquitinyl-[acceptor protein]-L-lysine.</text>
        <dbReference type="EC" id="2.3.2.27"/>
    </reaction>
</comment>
<keyword evidence="8" id="KW-0862">Zinc</keyword>
<reference evidence="14" key="2">
    <citation type="submission" date="2025-08" db="UniProtKB">
        <authorList>
            <consortium name="RefSeq"/>
        </authorList>
    </citation>
    <scope>IDENTIFICATION</scope>
    <source>
        <tissue evidence="14">Leaf</tissue>
    </source>
</reference>
<evidence type="ECO:0000256" key="7">
    <source>
        <dbReference type="ARBA" id="ARBA00022786"/>
    </source>
</evidence>
<dbReference type="Pfam" id="PF13639">
    <property type="entry name" value="zf-RING_2"/>
    <property type="match status" value="1"/>
</dbReference>
<reference evidence="13" key="1">
    <citation type="journal article" date="2020" name="Plant Biotechnol. J.">
        <title>The pomegranate (Punica granatum L.) draft genome dissects genetic divergence between soft- and hard-seeded cultivars.</title>
        <authorList>
            <person name="Luo X."/>
            <person name="Li H."/>
            <person name="Wu Z."/>
            <person name="Yao W."/>
            <person name="Zhao P."/>
            <person name="Cao D."/>
            <person name="Yu H."/>
            <person name="Li K."/>
            <person name="Poudel K."/>
            <person name="Zhao D."/>
            <person name="Zhang F."/>
            <person name="Xia X."/>
            <person name="Chen L."/>
            <person name="Wang Q."/>
            <person name="Jing D."/>
            <person name="Cao S."/>
        </authorList>
    </citation>
    <scope>NUCLEOTIDE SEQUENCE [LARGE SCALE GENOMIC DNA]</scope>
    <source>
        <strain evidence="13">cv. Tunisia</strain>
    </source>
</reference>
<name>A0A6P8BNZ4_PUNGR</name>
<gene>
    <name evidence="14" type="primary">LOC116187093</name>
</gene>
<keyword evidence="5" id="KW-0479">Metal-binding</keyword>
<evidence type="ECO:0000256" key="4">
    <source>
        <dbReference type="ARBA" id="ARBA00022679"/>
    </source>
</evidence>
<organism evidence="13 14">
    <name type="scientific">Punica granatum</name>
    <name type="common">Pomegranate</name>
    <dbReference type="NCBI Taxonomy" id="22663"/>
    <lineage>
        <taxon>Eukaryota</taxon>
        <taxon>Viridiplantae</taxon>
        <taxon>Streptophyta</taxon>
        <taxon>Embryophyta</taxon>
        <taxon>Tracheophyta</taxon>
        <taxon>Spermatophyta</taxon>
        <taxon>Magnoliopsida</taxon>
        <taxon>eudicotyledons</taxon>
        <taxon>Gunneridae</taxon>
        <taxon>Pentapetalae</taxon>
        <taxon>rosids</taxon>
        <taxon>malvids</taxon>
        <taxon>Myrtales</taxon>
        <taxon>Lythraceae</taxon>
        <taxon>Punica</taxon>
    </lineage>
</organism>
<feature type="region of interest" description="Disordered" evidence="10">
    <location>
        <begin position="329"/>
        <end position="352"/>
    </location>
</feature>
<keyword evidence="11" id="KW-0812">Transmembrane</keyword>
<feature type="region of interest" description="Disordered" evidence="10">
    <location>
        <begin position="251"/>
        <end position="275"/>
    </location>
</feature>
<dbReference type="AlphaFoldDB" id="A0A6P8BNZ4"/>
<evidence type="ECO:0000256" key="8">
    <source>
        <dbReference type="ARBA" id="ARBA00022833"/>
    </source>
</evidence>
<dbReference type="OrthoDB" id="8062037at2759"/>
<dbReference type="InterPro" id="IPR044600">
    <property type="entry name" value="ATL1/ATL16-like"/>
</dbReference>
<dbReference type="Gene3D" id="3.30.40.10">
    <property type="entry name" value="Zinc/RING finger domain, C3HC4 (zinc finger)"/>
    <property type="match status" value="1"/>
</dbReference>
<dbReference type="EC" id="2.3.2.27" evidence="3"/>
<dbReference type="GeneID" id="116187093"/>
<dbReference type="PANTHER" id="PTHR46913:SF8">
    <property type="entry name" value="RING-TYPE E3 UBIQUITIN TRANSFERASE"/>
    <property type="match status" value="1"/>
</dbReference>
<proteinExistence type="predicted"/>
<comment type="pathway">
    <text evidence="2">Protein modification; protein ubiquitination.</text>
</comment>
<dbReference type="GO" id="GO:0061630">
    <property type="term" value="F:ubiquitin protein ligase activity"/>
    <property type="evidence" value="ECO:0007669"/>
    <property type="project" value="UniProtKB-EC"/>
</dbReference>
<evidence type="ECO:0000256" key="1">
    <source>
        <dbReference type="ARBA" id="ARBA00000900"/>
    </source>
</evidence>